<organism evidence="3 5">
    <name type="scientific">Acutalibacter muris</name>
    <dbReference type="NCBI Taxonomy" id="1796620"/>
    <lineage>
        <taxon>Bacteria</taxon>
        <taxon>Bacillati</taxon>
        <taxon>Bacillota</taxon>
        <taxon>Clostridia</taxon>
        <taxon>Eubacteriales</taxon>
        <taxon>Acutalibacteraceae</taxon>
        <taxon>Acutalibacter</taxon>
    </lineage>
</organism>
<feature type="domain" description="N-acetyltransferase" evidence="1">
    <location>
        <begin position="8"/>
        <end position="177"/>
    </location>
</feature>
<dbReference type="Proteomes" id="UP000196710">
    <property type="component" value="Chromosome"/>
</dbReference>
<keyword evidence="4" id="KW-1185">Reference proteome</keyword>
<dbReference type="InterPro" id="IPR000182">
    <property type="entry name" value="GNAT_dom"/>
</dbReference>
<evidence type="ECO:0000259" key="1">
    <source>
        <dbReference type="PROSITE" id="PS51186"/>
    </source>
</evidence>
<proteinExistence type="predicted"/>
<evidence type="ECO:0000313" key="2">
    <source>
        <dbReference type="EMBL" id="ASB41146.1"/>
    </source>
</evidence>
<dbReference type="AlphaFoldDB" id="A0A1Z2XRS7"/>
<sequence length="197" mass="23103">MTIETERLILRPFSIDDAEDVYEYLKEPMVNCFADMKLNSLEEARVGVQKRSGETEYYFAIVLREVNKVIGEINACPEPTDSHSPGAVLDTFSPCWMLNKDYHGKGYAYEAAYAFFDYLFKEKGARRIYAYTEDYNISSQRLCEKLCMRREGVFKEFISFVNNPDGTPHYENTVQYAILRKEWFERAFDCEDIDADW</sequence>
<dbReference type="InterPro" id="IPR051531">
    <property type="entry name" value="N-acetyltransferase"/>
</dbReference>
<dbReference type="KEGG" id="amur:ADH66_11060"/>
<dbReference type="RefSeq" id="WP_066540893.1">
    <property type="nucleotide sequence ID" value="NZ_CP021422.1"/>
</dbReference>
<dbReference type="Pfam" id="PF13302">
    <property type="entry name" value="Acetyltransf_3"/>
    <property type="match status" value="1"/>
</dbReference>
<name>A0A1Z2XRS7_9FIRM</name>
<reference evidence="3 5" key="3">
    <citation type="submission" date="2020-11" db="EMBL/GenBank/DDBJ databases">
        <title>Closed and high quality bacterial genomes of the OMM12 community.</title>
        <authorList>
            <person name="Marbouty M."/>
            <person name="Lamy-Besnier Q."/>
            <person name="Debarbieux L."/>
            <person name="Koszul R."/>
        </authorList>
    </citation>
    <scope>NUCLEOTIDE SEQUENCE [LARGE SCALE GENOMIC DNA]</scope>
    <source>
        <strain evidence="3 5">KB18</strain>
    </source>
</reference>
<evidence type="ECO:0000313" key="4">
    <source>
        <dbReference type="Proteomes" id="UP000196710"/>
    </source>
</evidence>
<dbReference type="EMBL" id="CP065321">
    <property type="protein sequence ID" value="QQR30418.1"/>
    <property type="molecule type" value="Genomic_DNA"/>
</dbReference>
<reference evidence="4" key="2">
    <citation type="submission" date="2017-05" db="EMBL/GenBank/DDBJ databases">
        <title>Improved OligoMM genomes.</title>
        <authorList>
            <person name="Garzetti D."/>
        </authorList>
    </citation>
    <scope>NUCLEOTIDE SEQUENCE [LARGE SCALE GENOMIC DNA]</scope>
    <source>
        <strain evidence="4">KB18</strain>
    </source>
</reference>
<dbReference type="EMBL" id="CP021422">
    <property type="protein sequence ID" value="ASB41146.1"/>
    <property type="molecule type" value="Genomic_DNA"/>
</dbReference>
<dbReference type="SUPFAM" id="SSF55729">
    <property type="entry name" value="Acyl-CoA N-acyltransferases (Nat)"/>
    <property type="match status" value="1"/>
</dbReference>
<dbReference type="Proteomes" id="UP000596035">
    <property type="component" value="Chromosome"/>
</dbReference>
<protein>
    <submittedName>
        <fullName evidence="2 3">N-acetyltransferase</fullName>
    </submittedName>
</protein>
<reference evidence="2" key="1">
    <citation type="journal article" date="2017" name="Genome Announc.">
        <title>High-Quality Whole-Genome Sequences of the Oligo-Mouse-Microbiota Bacterial Community.</title>
        <authorList>
            <person name="Garzetti D."/>
            <person name="Brugiroux S."/>
            <person name="Bunk B."/>
            <person name="Pukall R."/>
            <person name="McCoy K.D."/>
            <person name="Macpherson A.J."/>
            <person name="Stecher B."/>
        </authorList>
    </citation>
    <scope>NUCLEOTIDE SEQUENCE</scope>
    <source>
        <strain evidence="2">KB18</strain>
    </source>
</reference>
<evidence type="ECO:0000313" key="5">
    <source>
        <dbReference type="Proteomes" id="UP000596035"/>
    </source>
</evidence>
<dbReference type="PROSITE" id="PS51186">
    <property type="entry name" value="GNAT"/>
    <property type="match status" value="1"/>
</dbReference>
<dbReference type="InterPro" id="IPR016181">
    <property type="entry name" value="Acyl_CoA_acyltransferase"/>
</dbReference>
<dbReference type="Gene3D" id="3.40.630.30">
    <property type="match status" value="1"/>
</dbReference>
<accession>A0A1Z2XRS7</accession>
<evidence type="ECO:0000313" key="3">
    <source>
        <dbReference type="EMBL" id="QQR30418.1"/>
    </source>
</evidence>
<dbReference type="PANTHER" id="PTHR43792:SF1">
    <property type="entry name" value="N-ACETYLTRANSFERASE DOMAIN-CONTAINING PROTEIN"/>
    <property type="match status" value="1"/>
</dbReference>
<dbReference type="GO" id="GO:0016747">
    <property type="term" value="F:acyltransferase activity, transferring groups other than amino-acyl groups"/>
    <property type="evidence" value="ECO:0007669"/>
    <property type="project" value="InterPro"/>
</dbReference>
<dbReference type="PANTHER" id="PTHR43792">
    <property type="entry name" value="GNAT FAMILY, PUTATIVE (AFU_ORTHOLOGUE AFUA_3G00765)-RELATED-RELATED"/>
    <property type="match status" value="1"/>
</dbReference>
<gene>
    <name evidence="2" type="ORF">ADH66_11060</name>
    <name evidence="3" type="ORF">I5Q82_01370</name>
</gene>